<dbReference type="PANTHER" id="PTHR22683">
    <property type="entry name" value="SPORULATION PROTEIN RELATED"/>
    <property type="match status" value="1"/>
</dbReference>
<dbReference type="InterPro" id="IPR050206">
    <property type="entry name" value="FtsK/SpoIIIE/SftA"/>
</dbReference>
<reference evidence="5 6" key="1">
    <citation type="submission" date="2019-03" db="EMBL/GenBank/DDBJ databases">
        <title>Cellulosimicrobium funkei JCM14302 Assembly.</title>
        <authorList>
            <person name="Dou T."/>
        </authorList>
    </citation>
    <scope>NUCLEOTIDE SEQUENCE [LARGE SCALE GENOMIC DNA]</scope>
    <source>
        <strain evidence="5 6">JCM 14302</strain>
    </source>
</reference>
<keyword evidence="2 3" id="KW-0067">ATP-binding</keyword>
<comment type="caution">
    <text evidence="5">The sequence shown here is derived from an EMBL/GenBank/DDBJ whole genome shotgun (WGS) entry which is preliminary data.</text>
</comment>
<dbReference type="EMBL" id="SOZH01000012">
    <property type="protein sequence ID" value="TFF04388.1"/>
    <property type="molecule type" value="Genomic_DNA"/>
</dbReference>
<dbReference type="InterPro" id="IPR027417">
    <property type="entry name" value="P-loop_NTPase"/>
</dbReference>
<evidence type="ECO:0000256" key="2">
    <source>
        <dbReference type="ARBA" id="ARBA00022840"/>
    </source>
</evidence>
<feature type="binding site" evidence="3">
    <location>
        <begin position="186"/>
        <end position="193"/>
    </location>
    <ligand>
        <name>ATP</name>
        <dbReference type="ChEBI" id="CHEBI:30616"/>
    </ligand>
</feature>
<dbReference type="PANTHER" id="PTHR22683:SF47">
    <property type="entry name" value="FTSK DOMAIN-CONTAINING PROTEIN YDCQ"/>
    <property type="match status" value="1"/>
</dbReference>
<evidence type="ECO:0000259" key="4">
    <source>
        <dbReference type="PROSITE" id="PS50901"/>
    </source>
</evidence>
<evidence type="ECO:0000256" key="3">
    <source>
        <dbReference type="PROSITE-ProRule" id="PRU00289"/>
    </source>
</evidence>
<dbReference type="Pfam" id="PF01580">
    <property type="entry name" value="FtsK_SpoIIIE"/>
    <property type="match status" value="1"/>
</dbReference>
<keyword evidence="1 3" id="KW-0547">Nucleotide-binding</keyword>
<name>A0A4Y8QYN0_9MICO</name>
<feature type="domain" description="FtsK" evidence="4">
    <location>
        <begin position="169"/>
        <end position="359"/>
    </location>
</feature>
<evidence type="ECO:0000313" key="6">
    <source>
        <dbReference type="Proteomes" id="UP000298003"/>
    </source>
</evidence>
<accession>A0A4Y8QYN0</accession>
<dbReference type="PROSITE" id="PS50901">
    <property type="entry name" value="FTSK"/>
    <property type="match status" value="1"/>
</dbReference>
<organism evidence="5 6">
    <name type="scientific">Cellulosimicrobium funkei</name>
    <dbReference type="NCBI Taxonomy" id="264251"/>
    <lineage>
        <taxon>Bacteria</taxon>
        <taxon>Bacillati</taxon>
        <taxon>Actinomycetota</taxon>
        <taxon>Actinomycetes</taxon>
        <taxon>Micrococcales</taxon>
        <taxon>Promicromonosporaceae</taxon>
        <taxon>Cellulosimicrobium</taxon>
    </lineage>
</organism>
<evidence type="ECO:0000256" key="1">
    <source>
        <dbReference type="ARBA" id="ARBA00022741"/>
    </source>
</evidence>
<keyword evidence="6" id="KW-1185">Reference proteome</keyword>
<proteinExistence type="predicted"/>
<sequence length="577" mass="63703">MISHAPVVDESAAEWQNRVRKTVERRLGLEFTMAVNKRDQRHCRVVLTASPAEIAASTDPQVQAAKNVVRDILGERAQVSVELGKDNELHALDVMHGLGHRAAEARVRRAFDNKVNALVEGRWRLHWELTQGTVRIERRPVMPTSVPHIAEPLTKENRRRLPLAIDEDNRPVVWDLSMTPHMVIVGKTGRGKTVAINGIGMEAARRGFKVRICDPKRIEFLGMRTWPNVEIVATTPAEMVATIKDTHDVMMQRYDAVTRGTARPSDFDPVVLVLDEYRNFHRQVTAWWAALKSATKEKGMPSRCPVFEWVDSIAEMGRSAGVHLIIGTQRPDADFFGGSTRDNFEGRLALGPLSPQGAQMMWESTAVGVAIPRKVKGRGTGVLEDGTPGEVQVLWTPDPHWAELDQDEAALALLEPLRPETVSHVACAVELGDERTIDGDELGEWARILEAQLMPATTVTATRRLSPPAGGGDPVPRANFGTSDVVDDVVEDLADEYEGYAEEQTAAAEHVEIGDLVLYDDSLGLWAVVEAVEVDDDLVSIAWRDDEDGSGDLALSVDDALVVRRPLADIEEEVFAQ</sequence>
<dbReference type="GO" id="GO:0005524">
    <property type="term" value="F:ATP binding"/>
    <property type="evidence" value="ECO:0007669"/>
    <property type="project" value="UniProtKB-UniRule"/>
</dbReference>
<protein>
    <recommendedName>
        <fullName evidence="4">FtsK domain-containing protein</fullName>
    </recommendedName>
</protein>
<dbReference type="SUPFAM" id="SSF52540">
    <property type="entry name" value="P-loop containing nucleoside triphosphate hydrolases"/>
    <property type="match status" value="1"/>
</dbReference>
<dbReference type="Gene3D" id="3.40.50.300">
    <property type="entry name" value="P-loop containing nucleotide triphosphate hydrolases"/>
    <property type="match status" value="1"/>
</dbReference>
<dbReference type="GO" id="GO:0003677">
    <property type="term" value="F:DNA binding"/>
    <property type="evidence" value="ECO:0007669"/>
    <property type="project" value="InterPro"/>
</dbReference>
<dbReference type="AlphaFoldDB" id="A0A4Y8QYN0"/>
<dbReference type="RefSeq" id="WP_061269105.1">
    <property type="nucleotide sequence ID" value="NZ_SOZH01000012.1"/>
</dbReference>
<dbReference type="Proteomes" id="UP000298003">
    <property type="component" value="Unassembled WGS sequence"/>
</dbReference>
<dbReference type="InterPro" id="IPR002543">
    <property type="entry name" value="FtsK_dom"/>
</dbReference>
<dbReference type="GeneID" id="95686428"/>
<evidence type="ECO:0000313" key="5">
    <source>
        <dbReference type="EMBL" id="TFF04388.1"/>
    </source>
</evidence>
<gene>
    <name evidence="5" type="ORF">E1O70_18250</name>
</gene>